<organism evidence="15 16">
    <name type="scientific">Metarhizobium album</name>
    <dbReference type="NCBI Taxonomy" id="2182425"/>
    <lineage>
        <taxon>Bacteria</taxon>
        <taxon>Pseudomonadati</taxon>
        <taxon>Pseudomonadota</taxon>
        <taxon>Alphaproteobacteria</taxon>
        <taxon>Hyphomicrobiales</taxon>
        <taxon>Rhizobiaceae</taxon>
        <taxon>Metarhizobium</taxon>
    </lineage>
</organism>
<dbReference type="SUPFAM" id="SSF52096">
    <property type="entry name" value="ClpP/crotonase"/>
    <property type="match status" value="1"/>
</dbReference>
<accession>A0A2U2DT21</accession>
<protein>
    <submittedName>
        <fullName evidence="15">3-hydroxyacyl-CoA dehydrogenase</fullName>
    </submittedName>
</protein>
<dbReference type="CDD" id="cd06558">
    <property type="entry name" value="crotonase-like"/>
    <property type="match status" value="1"/>
</dbReference>
<name>A0A2U2DT21_9HYPH</name>
<feature type="domain" description="3-hydroxyacyl-CoA dehydrogenase NAD binding" evidence="14">
    <location>
        <begin position="284"/>
        <end position="460"/>
    </location>
</feature>
<dbReference type="UniPathway" id="UPA00659"/>
<dbReference type="Pfam" id="PF00725">
    <property type="entry name" value="3HCDH"/>
    <property type="match status" value="1"/>
</dbReference>
<dbReference type="Gene3D" id="3.90.226.10">
    <property type="entry name" value="2-enoyl-CoA Hydratase, Chain A, domain 1"/>
    <property type="match status" value="1"/>
</dbReference>
<dbReference type="InterPro" id="IPR006176">
    <property type="entry name" value="3-OHacyl-CoA_DH_NAD-bd"/>
</dbReference>
<keyword evidence="6" id="KW-0520">NAD</keyword>
<comment type="caution">
    <text evidence="15">The sequence shown here is derived from an EMBL/GenBank/DDBJ whole genome shotgun (WGS) entry which is preliminary data.</text>
</comment>
<evidence type="ECO:0000259" key="14">
    <source>
        <dbReference type="Pfam" id="PF02737"/>
    </source>
</evidence>
<evidence type="ECO:0000256" key="4">
    <source>
        <dbReference type="ARBA" id="ARBA00022963"/>
    </source>
</evidence>
<evidence type="ECO:0000256" key="3">
    <source>
        <dbReference type="ARBA" id="ARBA00022832"/>
    </source>
</evidence>
<keyword evidence="8" id="KW-0576">Peroxisome</keyword>
<evidence type="ECO:0000256" key="5">
    <source>
        <dbReference type="ARBA" id="ARBA00023002"/>
    </source>
</evidence>
<keyword evidence="10" id="KW-0456">Lyase</keyword>
<proteinExistence type="predicted"/>
<comment type="pathway">
    <text evidence="2">Lipid metabolism; fatty acid beta-oxidation.</text>
</comment>
<dbReference type="GO" id="GO:0006635">
    <property type="term" value="P:fatty acid beta-oxidation"/>
    <property type="evidence" value="ECO:0007669"/>
    <property type="project" value="UniProtKB-UniPathway"/>
</dbReference>
<dbReference type="Pfam" id="PF02737">
    <property type="entry name" value="3HCDH_N"/>
    <property type="match status" value="1"/>
</dbReference>
<evidence type="ECO:0000256" key="2">
    <source>
        <dbReference type="ARBA" id="ARBA00005005"/>
    </source>
</evidence>
<keyword evidence="4" id="KW-0442">Lipid degradation</keyword>
<dbReference type="GO" id="GO:0004300">
    <property type="term" value="F:enoyl-CoA hydratase activity"/>
    <property type="evidence" value="ECO:0007669"/>
    <property type="project" value="UniProtKB-ARBA"/>
</dbReference>
<dbReference type="InterPro" id="IPR008927">
    <property type="entry name" value="6-PGluconate_DH-like_C_sf"/>
</dbReference>
<evidence type="ECO:0000256" key="8">
    <source>
        <dbReference type="ARBA" id="ARBA00023140"/>
    </source>
</evidence>
<dbReference type="FunFam" id="3.40.50.720:FF:000009">
    <property type="entry name" value="Fatty oxidation complex, alpha subunit"/>
    <property type="match status" value="1"/>
</dbReference>
<dbReference type="GO" id="GO:0016853">
    <property type="term" value="F:isomerase activity"/>
    <property type="evidence" value="ECO:0007669"/>
    <property type="project" value="UniProtKB-KW"/>
</dbReference>
<gene>
    <name evidence="15" type="ORF">DEM27_12870</name>
</gene>
<keyword evidence="5" id="KW-0560">Oxidoreductase</keyword>
<dbReference type="EMBL" id="QFBC01000004">
    <property type="protein sequence ID" value="PWE56359.1"/>
    <property type="molecule type" value="Genomic_DNA"/>
</dbReference>
<dbReference type="SUPFAM" id="SSF51735">
    <property type="entry name" value="NAD(P)-binding Rossmann-fold domains"/>
    <property type="match status" value="1"/>
</dbReference>
<dbReference type="InterPro" id="IPR029045">
    <property type="entry name" value="ClpP/crotonase-like_dom_sf"/>
</dbReference>
<sequence>MQTAGVLVVTIDNAPVNALSADVRGGLMAALAAAEGDAEIRAVVVTGAGKTFIGGADIKEFGKPPVEPMLPAVIDRLEGFSKPVVAALNGAALGGGLEVALGCHHRIAASGAKLGLPEVKLGIVPGAGGTQRLPRLTGIPAAIDIIASGRMVPAAEALSLGIVDAVATENLLDAAVAAAADLAGKSLRRTAELAVPTSTAEENEAAAAKARARAKGQTSPLEAVRLVLATQNAAFADGIADERATFLRLRDSQEAAALRHVFFAERAAAKVEGLEGVEPRPVSTIGVVGTGLMGSGIAVAALDAGYTVIGIEQTSEAAEKGKERITALLDRNLKSGRIDAKGKAERLSRLIVSGNIGNLAKADLVIEAVFDDLDVKTLLFQRLDGIVRPDAILATNTSYLDPDVIAAATQHPERVLGLHFFSPANVMKLLEVVRGAKTLPDVLATGLAVARKLNKLPIVTGVCEGFIGNRIFSAYRREAEFLLEDGALPQDIDAAMEAYGMAMGPFAVFDLAGLEIAWARRKRQAATRDPAARYVDIPDRLCEAGRFGQKSGRGWYRYVDGKRTIDPAVTELIEASRAAKGLTPRAIDADEIVSRLLKAMADEGQALLAEGIAARASDIDLVMINGYGFPAYRGGPMFAAAAKAGAA</sequence>
<dbReference type="AlphaFoldDB" id="A0A2U2DT21"/>
<comment type="catalytic activity">
    <reaction evidence="12">
        <text>a (3S)-3-hydroxyacyl-CoA + NAD(+) = a 3-oxoacyl-CoA + NADH + H(+)</text>
        <dbReference type="Rhea" id="RHEA:22432"/>
        <dbReference type="ChEBI" id="CHEBI:15378"/>
        <dbReference type="ChEBI" id="CHEBI:57318"/>
        <dbReference type="ChEBI" id="CHEBI:57540"/>
        <dbReference type="ChEBI" id="CHEBI:57945"/>
        <dbReference type="ChEBI" id="CHEBI:90726"/>
        <dbReference type="EC" id="1.1.1.35"/>
    </reaction>
</comment>
<dbReference type="OrthoDB" id="9771883at2"/>
<evidence type="ECO:0000313" key="15">
    <source>
        <dbReference type="EMBL" id="PWE56359.1"/>
    </source>
</evidence>
<evidence type="ECO:0000259" key="13">
    <source>
        <dbReference type="Pfam" id="PF00725"/>
    </source>
</evidence>
<feature type="domain" description="3-hydroxyacyl-CoA dehydrogenase C-terminal" evidence="13">
    <location>
        <begin position="465"/>
        <end position="558"/>
    </location>
</feature>
<evidence type="ECO:0000313" key="16">
    <source>
        <dbReference type="Proteomes" id="UP000245252"/>
    </source>
</evidence>
<dbReference type="SUPFAM" id="SSF48179">
    <property type="entry name" value="6-phosphogluconate dehydrogenase C-terminal domain-like"/>
    <property type="match status" value="2"/>
</dbReference>
<reference evidence="15 16" key="1">
    <citation type="submission" date="2018-05" db="EMBL/GenBank/DDBJ databases">
        <title>The draft genome of strain NS-104.</title>
        <authorList>
            <person name="Hang P."/>
            <person name="Jiang J."/>
        </authorList>
    </citation>
    <scope>NUCLEOTIDE SEQUENCE [LARGE SCALE GENOMIC DNA]</scope>
    <source>
        <strain evidence="15 16">NS-104</strain>
    </source>
</reference>
<dbReference type="Gene3D" id="1.10.1040.50">
    <property type="match status" value="1"/>
</dbReference>
<evidence type="ECO:0000256" key="1">
    <source>
        <dbReference type="ARBA" id="ARBA00004275"/>
    </source>
</evidence>
<evidence type="ECO:0000256" key="11">
    <source>
        <dbReference type="ARBA" id="ARBA00023268"/>
    </source>
</evidence>
<dbReference type="Pfam" id="PF00378">
    <property type="entry name" value="ECH_1"/>
    <property type="match status" value="1"/>
</dbReference>
<evidence type="ECO:0000256" key="6">
    <source>
        <dbReference type="ARBA" id="ARBA00023027"/>
    </source>
</evidence>
<keyword evidence="9" id="KW-0413">Isomerase</keyword>
<keyword evidence="16" id="KW-1185">Reference proteome</keyword>
<dbReference type="GO" id="GO:0070403">
    <property type="term" value="F:NAD+ binding"/>
    <property type="evidence" value="ECO:0007669"/>
    <property type="project" value="InterPro"/>
</dbReference>
<evidence type="ECO:0000256" key="10">
    <source>
        <dbReference type="ARBA" id="ARBA00023239"/>
    </source>
</evidence>
<comment type="subcellular location">
    <subcellularLocation>
        <location evidence="1">Peroxisome</location>
    </subcellularLocation>
</comment>
<dbReference type="InterPro" id="IPR001753">
    <property type="entry name" value="Enoyl-CoA_hydra/iso"/>
</dbReference>
<dbReference type="InterPro" id="IPR036291">
    <property type="entry name" value="NAD(P)-bd_dom_sf"/>
</dbReference>
<keyword evidence="11" id="KW-0511">Multifunctional enzyme</keyword>
<keyword evidence="7" id="KW-0443">Lipid metabolism</keyword>
<dbReference type="PANTHER" id="PTHR23309">
    <property type="entry name" value="3-HYDROXYACYL-COA DEHYROGENASE"/>
    <property type="match status" value="1"/>
</dbReference>
<dbReference type="InterPro" id="IPR006108">
    <property type="entry name" value="3HC_DH_C"/>
</dbReference>
<dbReference type="Gene3D" id="3.40.50.720">
    <property type="entry name" value="NAD(P)-binding Rossmann-like Domain"/>
    <property type="match status" value="1"/>
</dbReference>
<evidence type="ECO:0000256" key="12">
    <source>
        <dbReference type="ARBA" id="ARBA00049556"/>
    </source>
</evidence>
<evidence type="ECO:0000256" key="9">
    <source>
        <dbReference type="ARBA" id="ARBA00023235"/>
    </source>
</evidence>
<dbReference type="Proteomes" id="UP000245252">
    <property type="component" value="Unassembled WGS sequence"/>
</dbReference>
<dbReference type="FunFam" id="1.10.1040.50:FF:000006">
    <property type="entry name" value="Peroxisomal bifunctional enzyme"/>
    <property type="match status" value="1"/>
</dbReference>
<evidence type="ECO:0000256" key="7">
    <source>
        <dbReference type="ARBA" id="ARBA00023098"/>
    </source>
</evidence>
<dbReference type="GO" id="GO:0003857">
    <property type="term" value="F:(3S)-3-hydroxyacyl-CoA dehydrogenase (NAD+) activity"/>
    <property type="evidence" value="ECO:0007669"/>
    <property type="project" value="UniProtKB-EC"/>
</dbReference>
<keyword evidence="3" id="KW-0276">Fatty acid metabolism</keyword>